<comment type="caution">
    <text evidence="1">The sequence shown here is derived from an EMBL/GenBank/DDBJ whole genome shotgun (WGS) entry which is preliminary data.</text>
</comment>
<name>A0A3D6BRP7_9FLAO</name>
<protein>
    <submittedName>
        <fullName evidence="1">Uncharacterized protein</fullName>
    </submittedName>
</protein>
<proteinExistence type="predicted"/>
<evidence type="ECO:0000313" key="1">
    <source>
        <dbReference type="EMBL" id="HCY81931.1"/>
    </source>
</evidence>
<accession>A0A3D6BRP7</accession>
<dbReference type="EMBL" id="DPRK01000164">
    <property type="protein sequence ID" value="HCY81931.1"/>
    <property type="molecule type" value="Genomic_DNA"/>
</dbReference>
<dbReference type="Proteomes" id="UP000263268">
    <property type="component" value="Unassembled WGS sequence"/>
</dbReference>
<sequence length="172" mass="17832">AGKETIWVPASAMYPATSNGCADLAQVELTAQRPEVKSLDFDASSDEYAQFGVAFPKSWNEGTVTFQTYWSVGGTNTGTVCFALQGVAVSSDDTLDVAMGTAVPNTALAASGTANDLMVNAESGAVTIGGSPAAGDECFFNIFRDVSADDQTSDARLVGLKLFYTTDAANDV</sequence>
<organism evidence="1 2">
    <name type="scientific">Xanthomarina gelatinilytica</name>
    <dbReference type="NCBI Taxonomy" id="1137281"/>
    <lineage>
        <taxon>Bacteria</taxon>
        <taxon>Pseudomonadati</taxon>
        <taxon>Bacteroidota</taxon>
        <taxon>Flavobacteriia</taxon>
        <taxon>Flavobacteriales</taxon>
        <taxon>Flavobacteriaceae</taxon>
        <taxon>Xanthomarina</taxon>
    </lineage>
</organism>
<reference evidence="1 2" key="1">
    <citation type="journal article" date="2018" name="Nat. Biotechnol.">
        <title>A standardized bacterial taxonomy based on genome phylogeny substantially revises the tree of life.</title>
        <authorList>
            <person name="Parks D.H."/>
            <person name="Chuvochina M."/>
            <person name="Waite D.W."/>
            <person name="Rinke C."/>
            <person name="Skarshewski A."/>
            <person name="Chaumeil P.A."/>
            <person name="Hugenholtz P."/>
        </authorList>
    </citation>
    <scope>NUCLEOTIDE SEQUENCE [LARGE SCALE GENOMIC DNA]</scope>
    <source>
        <strain evidence="1">UBA10227</strain>
    </source>
</reference>
<gene>
    <name evidence="1" type="ORF">DHV22_10205</name>
</gene>
<dbReference type="AlphaFoldDB" id="A0A3D6BRP7"/>
<evidence type="ECO:0000313" key="2">
    <source>
        <dbReference type="Proteomes" id="UP000263268"/>
    </source>
</evidence>
<feature type="non-terminal residue" evidence="1">
    <location>
        <position position="1"/>
    </location>
</feature>